<keyword evidence="1" id="KW-0812">Transmembrane</keyword>
<keyword evidence="1" id="KW-1133">Transmembrane helix</keyword>
<comment type="caution">
    <text evidence="2">The sequence shown here is derived from an EMBL/GenBank/DDBJ whole genome shotgun (WGS) entry which is preliminary data.</text>
</comment>
<reference evidence="2" key="1">
    <citation type="journal article" date="2021" name="PeerJ">
        <title>Extensive microbial diversity within the chicken gut microbiome revealed by metagenomics and culture.</title>
        <authorList>
            <person name="Gilroy R."/>
            <person name="Ravi A."/>
            <person name="Getino M."/>
            <person name="Pursley I."/>
            <person name="Horton D.L."/>
            <person name="Alikhan N.F."/>
            <person name="Baker D."/>
            <person name="Gharbi K."/>
            <person name="Hall N."/>
            <person name="Watson M."/>
            <person name="Adriaenssens E.M."/>
            <person name="Foster-Nyarko E."/>
            <person name="Jarju S."/>
            <person name="Secka A."/>
            <person name="Antonio M."/>
            <person name="Oren A."/>
            <person name="Chaudhuri R.R."/>
            <person name="La Ragione R."/>
            <person name="Hildebrand F."/>
            <person name="Pallen M.J."/>
        </authorList>
    </citation>
    <scope>NUCLEOTIDE SEQUENCE</scope>
    <source>
        <strain evidence="2">ChiBcec2-3848</strain>
    </source>
</reference>
<evidence type="ECO:0000256" key="1">
    <source>
        <dbReference type="SAM" id="Phobius"/>
    </source>
</evidence>
<feature type="transmembrane region" description="Helical" evidence="1">
    <location>
        <begin position="55"/>
        <end position="81"/>
    </location>
</feature>
<feature type="transmembrane region" description="Helical" evidence="1">
    <location>
        <begin position="12"/>
        <end position="35"/>
    </location>
</feature>
<gene>
    <name evidence="2" type="ORF">H9753_01060</name>
</gene>
<accession>A0A9D2PLT4</accession>
<dbReference type="AlphaFoldDB" id="A0A9D2PLT4"/>
<name>A0A9D2PLT4_9FIRM</name>
<dbReference type="Proteomes" id="UP000823886">
    <property type="component" value="Unassembled WGS sequence"/>
</dbReference>
<organism evidence="2 3">
    <name type="scientific">Candidatus Blautia merdavium</name>
    <dbReference type="NCBI Taxonomy" id="2838494"/>
    <lineage>
        <taxon>Bacteria</taxon>
        <taxon>Bacillati</taxon>
        <taxon>Bacillota</taxon>
        <taxon>Clostridia</taxon>
        <taxon>Lachnospirales</taxon>
        <taxon>Lachnospiraceae</taxon>
        <taxon>Blautia</taxon>
    </lineage>
</organism>
<feature type="transmembrane region" description="Helical" evidence="1">
    <location>
        <begin position="93"/>
        <end position="113"/>
    </location>
</feature>
<protein>
    <submittedName>
        <fullName evidence="2">Uncharacterized protein</fullName>
    </submittedName>
</protein>
<reference evidence="2" key="2">
    <citation type="submission" date="2021-04" db="EMBL/GenBank/DDBJ databases">
        <authorList>
            <person name="Gilroy R."/>
        </authorList>
    </citation>
    <scope>NUCLEOTIDE SEQUENCE</scope>
    <source>
        <strain evidence="2">ChiBcec2-3848</strain>
    </source>
</reference>
<dbReference type="EMBL" id="DWVZ01000012">
    <property type="protein sequence ID" value="HJC62195.1"/>
    <property type="molecule type" value="Genomic_DNA"/>
</dbReference>
<proteinExistence type="predicted"/>
<sequence length="147" mass="16050">MYRKRVPILRMIAMCELILGVWELMQGVLLAYAVLSDMDGLIQMAQEMGEVLTKTMMFSTVGISLAGGIVMTAAGLLGMFLGGKEGKEKPPILFSYGLFVYTILADAVSVFALGGQISLSMLFPFLLHGFYLWAAIRNKKDLEAAAM</sequence>
<keyword evidence="1" id="KW-0472">Membrane</keyword>
<evidence type="ECO:0000313" key="3">
    <source>
        <dbReference type="Proteomes" id="UP000823886"/>
    </source>
</evidence>
<evidence type="ECO:0000313" key="2">
    <source>
        <dbReference type="EMBL" id="HJC62195.1"/>
    </source>
</evidence>
<feature type="transmembrane region" description="Helical" evidence="1">
    <location>
        <begin position="119"/>
        <end position="136"/>
    </location>
</feature>